<name>A0A9J6Z8U8_9BACL</name>
<dbReference type="Gene3D" id="3.40.50.300">
    <property type="entry name" value="P-loop containing nucleotide triphosphate hydrolases"/>
    <property type="match status" value="1"/>
</dbReference>
<dbReference type="GO" id="GO:0005524">
    <property type="term" value="F:ATP binding"/>
    <property type="evidence" value="ECO:0007669"/>
    <property type="project" value="UniProtKB-KW"/>
</dbReference>
<dbReference type="PANTHER" id="PTHR42939:SF3">
    <property type="entry name" value="ABC TRANSPORTER ATP-BINDING COMPONENT"/>
    <property type="match status" value="1"/>
</dbReference>
<dbReference type="AlphaFoldDB" id="A0A9J6Z8U8"/>
<dbReference type="CDD" id="cd03230">
    <property type="entry name" value="ABC_DR_subfamily_A"/>
    <property type="match status" value="1"/>
</dbReference>
<evidence type="ECO:0000256" key="3">
    <source>
        <dbReference type="ARBA" id="ARBA00022840"/>
    </source>
</evidence>
<evidence type="ECO:0000256" key="1">
    <source>
        <dbReference type="ARBA" id="ARBA00022448"/>
    </source>
</evidence>
<dbReference type="InterPro" id="IPR051782">
    <property type="entry name" value="ABC_Transporter_VariousFunc"/>
</dbReference>
<evidence type="ECO:0000256" key="2">
    <source>
        <dbReference type="ARBA" id="ARBA00022741"/>
    </source>
</evidence>
<dbReference type="Pfam" id="PF00005">
    <property type="entry name" value="ABC_tran"/>
    <property type="match status" value="1"/>
</dbReference>
<feature type="domain" description="ABC transporter" evidence="4">
    <location>
        <begin position="1"/>
        <end position="233"/>
    </location>
</feature>
<gene>
    <name evidence="5" type="ORF">NAG76_11875</name>
</gene>
<protein>
    <submittedName>
        <fullName evidence="5">ABC transporter ATP-binding protein</fullName>
    </submittedName>
</protein>
<dbReference type="GO" id="GO:0016887">
    <property type="term" value="F:ATP hydrolysis activity"/>
    <property type="evidence" value="ECO:0007669"/>
    <property type="project" value="InterPro"/>
</dbReference>
<dbReference type="PROSITE" id="PS50893">
    <property type="entry name" value="ABC_TRANSPORTER_2"/>
    <property type="match status" value="1"/>
</dbReference>
<dbReference type="KEGG" id="plig:NAG76_11875"/>
<dbReference type="SUPFAM" id="SSF52540">
    <property type="entry name" value="P-loop containing nucleoside triphosphate hydrolases"/>
    <property type="match status" value="1"/>
</dbReference>
<evidence type="ECO:0000259" key="4">
    <source>
        <dbReference type="PROSITE" id="PS50893"/>
    </source>
</evidence>
<dbReference type="EMBL" id="CP097899">
    <property type="protein sequence ID" value="URN92597.1"/>
    <property type="molecule type" value="Genomic_DNA"/>
</dbReference>
<dbReference type="InterPro" id="IPR027417">
    <property type="entry name" value="P-loop_NTPase"/>
</dbReference>
<sequence>MEKQAIVVADMKVMRDRFTLGPLQLSIPEGYVTAIVGPNGSGKSTLFNCLMNFMKPSKGNITIFDHQLGLENDDELKQRIGYVRELPSSYDAYMRGSDKAKFNSRWYRNWNETTYQGLLSLLNTRDDIPLKKMSKGTRRKFDLCLALSHQPDLLILDEPSSGLDPIAWKSMIETLHQYMESGNKTILMATHIVDEVKRLADYIIFQYNGKILGFYEKDELLRSWATYFVESSDKQLGDIRHVPGYVSHKNNSGQHLEVMISKAWEAEQWFLEKGIKVHTKQLLELDDILLQHINQVGHFSN</sequence>
<keyword evidence="2" id="KW-0547">Nucleotide-binding</keyword>
<reference evidence="5" key="1">
    <citation type="submission" date="2022-05" db="EMBL/GenBank/DDBJ databases">
        <title>Novel bacterial taxa in a minimal lignocellulolytic consortium and its capacity to transform plastics disclosed by genome-resolved metagenomics.</title>
        <authorList>
            <person name="Rodriguez C.A.D."/>
            <person name="Diaz-Garcia L."/>
            <person name="Herrera K."/>
            <person name="Tarazona N.A."/>
            <person name="Sproer C."/>
            <person name="Overmann J."/>
            <person name="Jimenez D.J."/>
        </authorList>
    </citation>
    <scope>NUCLEOTIDE SEQUENCE</scope>
    <source>
        <strain evidence="5">MAG5</strain>
    </source>
</reference>
<keyword evidence="3 5" id="KW-0067">ATP-binding</keyword>
<dbReference type="Proteomes" id="UP001056756">
    <property type="component" value="Chromosome"/>
</dbReference>
<proteinExistence type="predicted"/>
<organism evidence="5 6">
    <name type="scientific">Candidatus Pristimantibacillus lignocellulolyticus</name>
    <dbReference type="NCBI Taxonomy" id="2994561"/>
    <lineage>
        <taxon>Bacteria</taxon>
        <taxon>Bacillati</taxon>
        <taxon>Bacillota</taxon>
        <taxon>Bacilli</taxon>
        <taxon>Bacillales</taxon>
        <taxon>Paenibacillaceae</taxon>
        <taxon>Candidatus Pristimantibacillus</taxon>
    </lineage>
</organism>
<accession>A0A9J6Z8U8</accession>
<evidence type="ECO:0000313" key="6">
    <source>
        <dbReference type="Proteomes" id="UP001056756"/>
    </source>
</evidence>
<dbReference type="PANTHER" id="PTHR42939">
    <property type="entry name" value="ABC TRANSPORTER ATP-BINDING PROTEIN ALBC-RELATED"/>
    <property type="match status" value="1"/>
</dbReference>
<dbReference type="InterPro" id="IPR003439">
    <property type="entry name" value="ABC_transporter-like_ATP-bd"/>
</dbReference>
<dbReference type="InterPro" id="IPR003593">
    <property type="entry name" value="AAA+_ATPase"/>
</dbReference>
<keyword evidence="1" id="KW-0813">Transport</keyword>
<dbReference type="SMART" id="SM00382">
    <property type="entry name" value="AAA"/>
    <property type="match status" value="1"/>
</dbReference>
<evidence type="ECO:0000313" key="5">
    <source>
        <dbReference type="EMBL" id="URN92597.1"/>
    </source>
</evidence>